<dbReference type="AlphaFoldDB" id="A0A0F9NXD9"/>
<accession>A0A0F9NXD9</accession>
<organism evidence="1">
    <name type="scientific">marine sediment metagenome</name>
    <dbReference type="NCBI Taxonomy" id="412755"/>
    <lineage>
        <taxon>unclassified sequences</taxon>
        <taxon>metagenomes</taxon>
        <taxon>ecological metagenomes</taxon>
    </lineage>
</organism>
<reference evidence="1" key="1">
    <citation type="journal article" date="2015" name="Nature">
        <title>Complex archaea that bridge the gap between prokaryotes and eukaryotes.</title>
        <authorList>
            <person name="Spang A."/>
            <person name="Saw J.H."/>
            <person name="Jorgensen S.L."/>
            <person name="Zaremba-Niedzwiedzka K."/>
            <person name="Martijn J."/>
            <person name="Lind A.E."/>
            <person name="van Eijk R."/>
            <person name="Schleper C."/>
            <person name="Guy L."/>
            <person name="Ettema T.J."/>
        </authorList>
    </citation>
    <scope>NUCLEOTIDE SEQUENCE</scope>
</reference>
<name>A0A0F9NXD9_9ZZZZ</name>
<sequence length="130" mass="15718">MPKDINYRHRMIDRTSRRNRFHPDWRQIAYDQGFVCTNAADEAWWEVCEVTYNLEYHEPFGENRPKDEDSPKMQSRILMCRACHQQQASFFPYEFGRVSMLLEDIDCEIRKLGSLNKWIEHYGIKKEARP</sequence>
<proteinExistence type="predicted"/>
<protein>
    <submittedName>
        <fullName evidence="1">Uncharacterized protein</fullName>
    </submittedName>
</protein>
<comment type="caution">
    <text evidence="1">The sequence shown here is derived from an EMBL/GenBank/DDBJ whole genome shotgun (WGS) entry which is preliminary data.</text>
</comment>
<dbReference type="EMBL" id="LAZR01002903">
    <property type="protein sequence ID" value="KKN24180.1"/>
    <property type="molecule type" value="Genomic_DNA"/>
</dbReference>
<evidence type="ECO:0000313" key="1">
    <source>
        <dbReference type="EMBL" id="KKN24180.1"/>
    </source>
</evidence>
<gene>
    <name evidence="1" type="ORF">LCGC14_0897460</name>
</gene>